<gene>
    <name evidence="1" type="ORF">Nepgr_019610</name>
</gene>
<comment type="caution">
    <text evidence="1">The sequence shown here is derived from an EMBL/GenBank/DDBJ whole genome shotgun (WGS) entry which is preliminary data.</text>
</comment>
<protein>
    <submittedName>
        <fullName evidence="1">Uncharacterized protein</fullName>
    </submittedName>
</protein>
<organism evidence="1 2">
    <name type="scientific">Nepenthes gracilis</name>
    <name type="common">Slender pitcher plant</name>
    <dbReference type="NCBI Taxonomy" id="150966"/>
    <lineage>
        <taxon>Eukaryota</taxon>
        <taxon>Viridiplantae</taxon>
        <taxon>Streptophyta</taxon>
        <taxon>Embryophyta</taxon>
        <taxon>Tracheophyta</taxon>
        <taxon>Spermatophyta</taxon>
        <taxon>Magnoliopsida</taxon>
        <taxon>eudicotyledons</taxon>
        <taxon>Gunneridae</taxon>
        <taxon>Pentapetalae</taxon>
        <taxon>Caryophyllales</taxon>
        <taxon>Nepenthaceae</taxon>
        <taxon>Nepenthes</taxon>
    </lineage>
</organism>
<accession>A0AAD3SVJ3</accession>
<dbReference type="Proteomes" id="UP001279734">
    <property type="component" value="Unassembled WGS sequence"/>
</dbReference>
<dbReference type="AlphaFoldDB" id="A0AAD3SVJ3"/>
<evidence type="ECO:0000313" key="1">
    <source>
        <dbReference type="EMBL" id="GMH17769.1"/>
    </source>
</evidence>
<dbReference type="EMBL" id="BSYO01000018">
    <property type="protein sequence ID" value="GMH17769.1"/>
    <property type="molecule type" value="Genomic_DNA"/>
</dbReference>
<reference evidence="1" key="1">
    <citation type="submission" date="2023-05" db="EMBL/GenBank/DDBJ databases">
        <title>Nepenthes gracilis genome sequencing.</title>
        <authorList>
            <person name="Fukushima K."/>
        </authorList>
    </citation>
    <scope>NUCLEOTIDE SEQUENCE</scope>
    <source>
        <strain evidence="1">SING2019-196</strain>
    </source>
</reference>
<keyword evidence="2" id="KW-1185">Reference proteome</keyword>
<name>A0AAD3SVJ3_NEPGR</name>
<proteinExistence type="predicted"/>
<sequence>MQHFESCCDHMSRRVCPNYGSYTPTDMPGSMKAEIRDPMPSFEHQSDLIGLGSISSSKTELACSKLEAARDYNKQQKNRQILGSLRPLKSILTKPKDWPFYYPSLEDLVDPDCRGGKMAISYSC</sequence>
<evidence type="ECO:0000313" key="2">
    <source>
        <dbReference type="Proteomes" id="UP001279734"/>
    </source>
</evidence>